<dbReference type="PANTHER" id="PTHR33678:SF1">
    <property type="entry name" value="BLL1576 PROTEIN"/>
    <property type="match status" value="1"/>
</dbReference>
<dbReference type="Pfam" id="PF03050">
    <property type="entry name" value="DDE_Tnp_IS66"/>
    <property type="match status" value="1"/>
</dbReference>
<dbReference type="EMBL" id="QSTW01000051">
    <property type="protein sequence ID" value="RGM84052.1"/>
    <property type="molecule type" value="Genomic_DNA"/>
</dbReference>
<accession>A0A3E4Z3E3</accession>
<dbReference type="RefSeq" id="WP_117703102.1">
    <property type="nucleotide sequence ID" value="NZ_QSTW01000051.1"/>
</dbReference>
<dbReference type="InterPro" id="IPR052344">
    <property type="entry name" value="Transposase-related"/>
</dbReference>
<reference evidence="5 6" key="1">
    <citation type="submission" date="2018-08" db="EMBL/GenBank/DDBJ databases">
        <title>A genome reference for cultivated species of the human gut microbiota.</title>
        <authorList>
            <person name="Zou Y."/>
            <person name="Xue W."/>
            <person name="Luo G."/>
        </authorList>
    </citation>
    <scope>NUCLEOTIDE SEQUENCE [LARGE SCALE GENOMIC DNA]</scope>
    <source>
        <strain evidence="5 6">OM06-2</strain>
    </source>
</reference>
<evidence type="ECO:0000256" key="2">
    <source>
        <dbReference type="SAM" id="MobiDB-lite"/>
    </source>
</evidence>
<dbReference type="InterPro" id="IPR039552">
    <property type="entry name" value="IS66_C"/>
</dbReference>
<name>A0A3E4Z3E3_9BACT</name>
<dbReference type="AlphaFoldDB" id="A0A3E4Z3E3"/>
<dbReference type="NCBIfam" id="NF033517">
    <property type="entry name" value="transpos_IS66"/>
    <property type="match status" value="1"/>
</dbReference>
<protein>
    <submittedName>
        <fullName evidence="5">IS66 family transposase</fullName>
    </submittedName>
</protein>
<evidence type="ECO:0000256" key="1">
    <source>
        <dbReference type="SAM" id="Coils"/>
    </source>
</evidence>
<feature type="region of interest" description="Disordered" evidence="2">
    <location>
        <begin position="66"/>
        <end position="115"/>
    </location>
</feature>
<evidence type="ECO:0000259" key="4">
    <source>
        <dbReference type="Pfam" id="PF13817"/>
    </source>
</evidence>
<feature type="domain" description="Transposase IS66 central" evidence="3">
    <location>
        <begin position="189"/>
        <end position="471"/>
    </location>
</feature>
<evidence type="ECO:0000259" key="3">
    <source>
        <dbReference type="Pfam" id="PF03050"/>
    </source>
</evidence>
<feature type="domain" description="Transposase IS66 C-terminal" evidence="4">
    <location>
        <begin position="478"/>
        <end position="513"/>
    </location>
</feature>
<proteinExistence type="predicted"/>
<feature type="compositionally biased region" description="Basic and acidic residues" evidence="2">
    <location>
        <begin position="67"/>
        <end position="104"/>
    </location>
</feature>
<dbReference type="InterPro" id="IPR004291">
    <property type="entry name" value="Transposase_IS66_central"/>
</dbReference>
<feature type="coiled-coil region" evidence="1">
    <location>
        <begin position="14"/>
        <end position="41"/>
    </location>
</feature>
<sequence>MKRNHLNDFLVEQIKNKDSQIEGLNQLISSLIEKIESLEKNICSYENLVKELRDTINLLNKRLYGSKSEKSHSENSERKYNGEKLSSKGTYPKEKIEEKSDKKSNPRKSYKRPERRTYDDIEEKIEILEPDAEELIGAKFVRSEKSFRLYMIPAKIVKVIYDRRIYAKDGHLIMPKLPYTPEEFYRRHADPSLMAGILTNKFLYHLPIHRQLNMFVNAGAKIARSTLYDWCGTAIDALEGLYYSIRSEVLKGNYLNIDETTISVIDEDVHHAKKEYMWGLVNTKSKLTFFAYEDGSRSRNVISNILESYIGTIQTDGYSAYKSIGENKNNKIQRLSCLSHIRRKFLESRDNDRENSEKALGIIDKIYRLERFFRKQKFHPDKIREYRIRYVVPIFHKFKNWLEKSISNPKILDETLIGKAISYAYREFKALTLIFDDGFFKADNNAAERAMRPCKLGMNNYLFFGNHESARRGAIIYTIIESCKLNGINVFEYLTDVFSREPQPGETYDMFLPNKWEKN</sequence>
<evidence type="ECO:0000313" key="6">
    <source>
        <dbReference type="Proteomes" id="UP000260814"/>
    </source>
</evidence>
<evidence type="ECO:0000313" key="5">
    <source>
        <dbReference type="EMBL" id="RGM84052.1"/>
    </source>
</evidence>
<dbReference type="Proteomes" id="UP000260814">
    <property type="component" value="Unassembled WGS sequence"/>
</dbReference>
<comment type="caution">
    <text evidence="5">The sequence shown here is derived from an EMBL/GenBank/DDBJ whole genome shotgun (WGS) entry which is preliminary data.</text>
</comment>
<gene>
    <name evidence="5" type="ORF">DXB87_17420</name>
</gene>
<organism evidence="5 6">
    <name type="scientific">Phocaeicola plebeius</name>
    <dbReference type="NCBI Taxonomy" id="310297"/>
    <lineage>
        <taxon>Bacteria</taxon>
        <taxon>Pseudomonadati</taxon>
        <taxon>Bacteroidota</taxon>
        <taxon>Bacteroidia</taxon>
        <taxon>Bacteroidales</taxon>
        <taxon>Bacteroidaceae</taxon>
        <taxon>Phocaeicola</taxon>
    </lineage>
</organism>
<dbReference type="PANTHER" id="PTHR33678">
    <property type="entry name" value="BLL1576 PROTEIN"/>
    <property type="match status" value="1"/>
</dbReference>
<dbReference type="Pfam" id="PF13817">
    <property type="entry name" value="DDE_Tnp_IS66_C"/>
    <property type="match status" value="1"/>
</dbReference>
<keyword evidence="1" id="KW-0175">Coiled coil</keyword>